<feature type="compositionally biased region" description="Basic and acidic residues" evidence="1">
    <location>
        <begin position="220"/>
        <end position="229"/>
    </location>
</feature>
<feature type="compositionally biased region" description="Basic and acidic residues" evidence="1">
    <location>
        <begin position="242"/>
        <end position="256"/>
    </location>
</feature>
<reference evidence="3" key="1">
    <citation type="submission" date="2018-12" db="EMBL/GenBank/DDBJ databases">
        <title>Complete genome sequence of an uncultured bacterium of the candidate phylum Bipolaricaulota.</title>
        <authorList>
            <person name="Kadnikov V.V."/>
            <person name="Mardanov A.V."/>
            <person name="Beletsky A.V."/>
            <person name="Frank Y.A."/>
            <person name="Karnachuk O.V."/>
            <person name="Ravin N.V."/>
        </authorList>
    </citation>
    <scope>NUCLEOTIDE SEQUENCE [LARGE SCALE GENOMIC DNA]</scope>
</reference>
<evidence type="ECO:0000256" key="1">
    <source>
        <dbReference type="SAM" id="MobiDB-lite"/>
    </source>
</evidence>
<dbReference type="AlphaFoldDB" id="A0A410FSM4"/>
<evidence type="ECO:0000313" key="2">
    <source>
        <dbReference type="EMBL" id="QAA75930.1"/>
    </source>
</evidence>
<feature type="region of interest" description="Disordered" evidence="1">
    <location>
        <begin position="1"/>
        <end position="20"/>
    </location>
</feature>
<accession>A0A410FSM4</accession>
<feature type="region of interest" description="Disordered" evidence="1">
    <location>
        <begin position="214"/>
        <end position="262"/>
    </location>
</feature>
<evidence type="ECO:0000313" key="3">
    <source>
        <dbReference type="Proteomes" id="UP000287233"/>
    </source>
</evidence>
<proteinExistence type="predicted"/>
<gene>
    <name evidence="2" type="ORF">BIP78_0162</name>
</gene>
<protein>
    <submittedName>
        <fullName evidence="2">Uncharacterized protein</fullName>
    </submittedName>
</protein>
<name>A0A410FSM4_BIPS1</name>
<sequence>MSPGRTRGKPEGETVEELLEEDEEGEWELRVCVVGLSRDPSLDRVAGFLARRYGVAIKAVTFEAYELGSGQRVLVRELSEVETPVTGPRKWTARSVEELLADAEVNGMGMEFRRLTDAARRHGLYLRPWKRSLMITPQANRSRMLYTIETRPTRAGELRGWLAPEAFAEFFPPLTEEEVTRELGRNKRLTLSTDGVDRFVEGLDRLFARVRSSVEESEGDGAKRPEGNRWLEAQVGNTPGECSRKGGEAPDERDWRAGGGDT</sequence>
<dbReference type="Proteomes" id="UP000287233">
    <property type="component" value="Chromosome"/>
</dbReference>
<dbReference type="EMBL" id="CP034928">
    <property type="protein sequence ID" value="QAA75930.1"/>
    <property type="molecule type" value="Genomic_DNA"/>
</dbReference>
<organism evidence="2 3">
    <name type="scientific">Bipolaricaulis sibiricus</name>
    <dbReference type="NCBI Taxonomy" id="2501609"/>
    <lineage>
        <taxon>Bacteria</taxon>
        <taxon>Candidatus Bipolaricaulota</taxon>
        <taxon>Candidatus Bipolaricaulia</taxon>
        <taxon>Candidatus Bipolaricaulales</taxon>
        <taxon>Candidatus Bipolaricaulaceae</taxon>
        <taxon>Candidatus Bipolaricaulis</taxon>
    </lineage>
</organism>
<dbReference type="KEGG" id="bih:BIP78_0162"/>